<evidence type="ECO:0000313" key="2">
    <source>
        <dbReference type="Proteomes" id="UP000821865"/>
    </source>
</evidence>
<accession>A0ACB8CP27</accession>
<protein>
    <submittedName>
        <fullName evidence="1">Uncharacterized protein</fullName>
    </submittedName>
</protein>
<sequence>MNWSQFRKAMPMYTVVVGSAVVGSSMCNVHSLSYPEPASFELPSEENPLKPGGPSWSNYVRGVVAHFPGRLRSGFNAVVISSVPAGAGLSSSAALEMAMFSFLRALLQPEELSDAHQAPLCCQKAEHEFAGVPCGIMDQMAAYWSKPGHALLLDCLCSLRCSCRSLALEHVPVNLTSVVILVTDSQVKHALTGGEYAQRRENCQAASAILGKSLRDASLEDLEGCRERMTLEQYRRARHVISEIQRTAQAAELLRKGDFRSLGELMNASHASLRDDFEVSCPELDELTRLSLESGAYGSRLTGAGFGGCTVTLVEEQHLTAVMDNIKNNYKGQARFYICKPSGGASYGRMSSLNSVAKH</sequence>
<evidence type="ECO:0000313" key="1">
    <source>
        <dbReference type="EMBL" id="KAH7948777.1"/>
    </source>
</evidence>
<organism evidence="1 2">
    <name type="scientific">Dermacentor silvarum</name>
    <name type="common">Tick</name>
    <dbReference type="NCBI Taxonomy" id="543639"/>
    <lineage>
        <taxon>Eukaryota</taxon>
        <taxon>Metazoa</taxon>
        <taxon>Ecdysozoa</taxon>
        <taxon>Arthropoda</taxon>
        <taxon>Chelicerata</taxon>
        <taxon>Arachnida</taxon>
        <taxon>Acari</taxon>
        <taxon>Parasitiformes</taxon>
        <taxon>Ixodida</taxon>
        <taxon>Ixodoidea</taxon>
        <taxon>Ixodidae</taxon>
        <taxon>Rhipicephalinae</taxon>
        <taxon>Dermacentor</taxon>
    </lineage>
</organism>
<comment type="caution">
    <text evidence="1">The sequence shown here is derived from an EMBL/GenBank/DDBJ whole genome shotgun (WGS) entry which is preliminary data.</text>
</comment>
<dbReference type="EMBL" id="CM023474">
    <property type="protein sequence ID" value="KAH7948777.1"/>
    <property type="molecule type" value="Genomic_DNA"/>
</dbReference>
<gene>
    <name evidence="1" type="ORF">HPB49_002147</name>
</gene>
<dbReference type="Proteomes" id="UP000821865">
    <property type="component" value="Chromosome 5"/>
</dbReference>
<reference evidence="1" key="1">
    <citation type="submission" date="2020-05" db="EMBL/GenBank/DDBJ databases">
        <title>Large-scale comparative analyses of tick genomes elucidate their genetic diversity and vector capacities.</title>
        <authorList>
            <person name="Jia N."/>
            <person name="Wang J."/>
            <person name="Shi W."/>
            <person name="Du L."/>
            <person name="Sun Y."/>
            <person name="Zhan W."/>
            <person name="Jiang J."/>
            <person name="Wang Q."/>
            <person name="Zhang B."/>
            <person name="Ji P."/>
            <person name="Sakyi L.B."/>
            <person name="Cui X."/>
            <person name="Yuan T."/>
            <person name="Jiang B."/>
            <person name="Yang W."/>
            <person name="Lam T.T.-Y."/>
            <person name="Chang Q."/>
            <person name="Ding S."/>
            <person name="Wang X."/>
            <person name="Zhu J."/>
            <person name="Ruan X."/>
            <person name="Zhao L."/>
            <person name="Wei J."/>
            <person name="Que T."/>
            <person name="Du C."/>
            <person name="Cheng J."/>
            <person name="Dai P."/>
            <person name="Han X."/>
            <person name="Huang E."/>
            <person name="Gao Y."/>
            <person name="Liu J."/>
            <person name="Shao H."/>
            <person name="Ye R."/>
            <person name="Li L."/>
            <person name="Wei W."/>
            <person name="Wang X."/>
            <person name="Wang C."/>
            <person name="Yang T."/>
            <person name="Huo Q."/>
            <person name="Li W."/>
            <person name="Guo W."/>
            <person name="Chen H."/>
            <person name="Zhou L."/>
            <person name="Ni X."/>
            <person name="Tian J."/>
            <person name="Zhou Y."/>
            <person name="Sheng Y."/>
            <person name="Liu T."/>
            <person name="Pan Y."/>
            <person name="Xia L."/>
            <person name="Li J."/>
            <person name="Zhao F."/>
            <person name="Cao W."/>
        </authorList>
    </citation>
    <scope>NUCLEOTIDE SEQUENCE</scope>
    <source>
        <strain evidence="1">Dsil-2018</strain>
    </source>
</reference>
<name>A0ACB8CP27_DERSI</name>
<proteinExistence type="predicted"/>
<keyword evidence="2" id="KW-1185">Reference proteome</keyword>